<evidence type="ECO:0000256" key="2">
    <source>
        <dbReference type="ARBA" id="ARBA00022737"/>
    </source>
</evidence>
<keyword evidence="4" id="KW-0862">Zinc</keyword>
<evidence type="ECO:0000313" key="9">
    <source>
        <dbReference type="EMBL" id="KAK9074460.1"/>
    </source>
</evidence>
<feature type="domain" description="C2H2-type" evidence="8">
    <location>
        <begin position="101"/>
        <end position="136"/>
    </location>
</feature>
<evidence type="ECO:0000259" key="8">
    <source>
        <dbReference type="PROSITE" id="PS50157"/>
    </source>
</evidence>
<dbReference type="PROSITE" id="PS00028">
    <property type="entry name" value="ZINC_FINGER_C2H2_1"/>
    <property type="match status" value="1"/>
</dbReference>
<dbReference type="GO" id="GO:0008270">
    <property type="term" value="F:zinc ion binding"/>
    <property type="evidence" value="ECO:0007669"/>
    <property type="project" value="UniProtKB-KW"/>
</dbReference>
<dbReference type="Proteomes" id="UP001408789">
    <property type="component" value="Unassembled WGS sequence"/>
</dbReference>
<dbReference type="GO" id="GO:0003700">
    <property type="term" value="F:DNA-binding transcription factor activity"/>
    <property type="evidence" value="ECO:0007669"/>
    <property type="project" value="TreeGrafter"/>
</dbReference>
<gene>
    <name evidence="9" type="ORF">SSX86_007058</name>
</gene>
<evidence type="ECO:0000256" key="6">
    <source>
        <dbReference type="ARBA" id="ARBA00023163"/>
    </source>
</evidence>
<evidence type="ECO:0000256" key="5">
    <source>
        <dbReference type="ARBA" id="ARBA00023015"/>
    </source>
</evidence>
<dbReference type="SMART" id="SM00355">
    <property type="entry name" value="ZnF_C2H2"/>
    <property type="match status" value="3"/>
</dbReference>
<dbReference type="InterPro" id="IPR031140">
    <property type="entry name" value="IDD1-16"/>
</dbReference>
<proteinExistence type="predicted"/>
<dbReference type="PROSITE" id="PS50157">
    <property type="entry name" value="ZINC_FINGER_C2H2_2"/>
    <property type="match status" value="2"/>
</dbReference>
<sequence>MIDPNADIVIAVSPTTLLDPNRYLCEVCYRGFSREQNLTLHRRAHNLPFSLKAKAPTDPVPRKVYLCPEPTCIHHNRSHALGDFGGLKKHYLRKHCSEKNYKCDTCFKAYSVESDLRAHSKVCAKKKYICHCGSKYSRFCRGHHSNVHQENYDARGHIDAAIAPQTLVNMGEGSSANYTRHNSNIPFPMLGMGENTTRINSNQNSNPFIGTPISSIQTQSTFYPHIAPNESHLCQFRPDHSTLMTNPSMGLNFVETPPPFFPSQSTHLNQHGCQENFDVGLYADILMDRVPLHNVNLDMSLGGDCGNIYGYGEGSNSVSDGGFMVDPSSSLNLTNAMQNTSVNGMLNPLAGSSDGGGYEQGGYGGYSGYDEAGPGGGSLAPSEEQLNHHGFWF</sequence>
<protein>
    <recommendedName>
        <fullName evidence="8">C2H2-type domain-containing protein</fullName>
    </recommendedName>
</protein>
<dbReference type="Gene3D" id="3.30.160.60">
    <property type="entry name" value="Classic Zinc Finger"/>
    <property type="match status" value="1"/>
</dbReference>
<dbReference type="InterPro" id="IPR036236">
    <property type="entry name" value="Znf_C2H2_sf"/>
</dbReference>
<accession>A0AAP0H9A5</accession>
<keyword evidence="6" id="KW-0804">Transcription</keyword>
<organism evidence="9 10">
    <name type="scientific">Deinandra increscens subsp. villosa</name>
    <dbReference type="NCBI Taxonomy" id="3103831"/>
    <lineage>
        <taxon>Eukaryota</taxon>
        <taxon>Viridiplantae</taxon>
        <taxon>Streptophyta</taxon>
        <taxon>Embryophyta</taxon>
        <taxon>Tracheophyta</taxon>
        <taxon>Spermatophyta</taxon>
        <taxon>Magnoliopsida</taxon>
        <taxon>eudicotyledons</taxon>
        <taxon>Gunneridae</taxon>
        <taxon>Pentapetalae</taxon>
        <taxon>asterids</taxon>
        <taxon>campanulids</taxon>
        <taxon>Asterales</taxon>
        <taxon>Asteraceae</taxon>
        <taxon>Asteroideae</taxon>
        <taxon>Heliantheae alliance</taxon>
        <taxon>Madieae</taxon>
        <taxon>Madiinae</taxon>
        <taxon>Deinandra</taxon>
    </lineage>
</organism>
<dbReference type="PANTHER" id="PTHR10593">
    <property type="entry name" value="SERINE/THREONINE-PROTEIN KINASE RIO"/>
    <property type="match status" value="1"/>
</dbReference>
<dbReference type="Pfam" id="PF22995">
    <property type="entry name" value="C2CH-3rd_BIRD-IDD"/>
    <property type="match status" value="1"/>
</dbReference>
<dbReference type="InterPro" id="IPR013087">
    <property type="entry name" value="Znf_C2H2_type"/>
</dbReference>
<dbReference type="PANTHER" id="PTHR10593:SF214">
    <property type="entry name" value="PROTEIN INDETERMINATE-DOMAIN 5, CHLOROPLASTIC"/>
    <property type="match status" value="1"/>
</dbReference>
<dbReference type="EMBL" id="JBCNJP010000008">
    <property type="protein sequence ID" value="KAK9074460.1"/>
    <property type="molecule type" value="Genomic_DNA"/>
</dbReference>
<dbReference type="InterPro" id="IPR055187">
    <property type="entry name" value="C2CH-3rd_BIRD-IDD"/>
</dbReference>
<dbReference type="InterPro" id="IPR055186">
    <property type="entry name" value="C2H2-2nd_BIRD-IDD"/>
</dbReference>
<name>A0AAP0H9A5_9ASTR</name>
<comment type="caution">
    <text evidence="9">The sequence shown here is derived from an EMBL/GenBank/DDBJ whole genome shotgun (WGS) entry which is preliminary data.</text>
</comment>
<dbReference type="GO" id="GO:0005634">
    <property type="term" value="C:nucleus"/>
    <property type="evidence" value="ECO:0007669"/>
    <property type="project" value="TreeGrafter"/>
</dbReference>
<dbReference type="Pfam" id="PF22996">
    <property type="entry name" value="C2H2-2nd_BIRD-IDD"/>
    <property type="match status" value="1"/>
</dbReference>
<evidence type="ECO:0000256" key="1">
    <source>
        <dbReference type="ARBA" id="ARBA00022723"/>
    </source>
</evidence>
<evidence type="ECO:0000256" key="7">
    <source>
        <dbReference type="PROSITE-ProRule" id="PRU00042"/>
    </source>
</evidence>
<evidence type="ECO:0000256" key="4">
    <source>
        <dbReference type="ARBA" id="ARBA00022833"/>
    </source>
</evidence>
<keyword evidence="1" id="KW-0479">Metal-binding</keyword>
<keyword evidence="3 7" id="KW-0863">Zinc-finger</keyword>
<evidence type="ECO:0000256" key="3">
    <source>
        <dbReference type="ARBA" id="ARBA00022771"/>
    </source>
</evidence>
<evidence type="ECO:0000313" key="10">
    <source>
        <dbReference type="Proteomes" id="UP001408789"/>
    </source>
</evidence>
<feature type="domain" description="C2H2-type" evidence="8">
    <location>
        <begin position="23"/>
        <end position="45"/>
    </location>
</feature>
<keyword evidence="10" id="KW-1185">Reference proteome</keyword>
<dbReference type="AlphaFoldDB" id="A0AAP0H9A5"/>
<reference evidence="9 10" key="1">
    <citation type="submission" date="2024-04" db="EMBL/GenBank/DDBJ databases">
        <title>The reference genome of an endangered Asteraceae, Deinandra increscens subsp. villosa, native to the Central Coast of California.</title>
        <authorList>
            <person name="Guilliams M."/>
            <person name="Hasenstab-Lehman K."/>
            <person name="Meyer R."/>
            <person name="Mcevoy S."/>
        </authorList>
    </citation>
    <scope>NUCLEOTIDE SEQUENCE [LARGE SCALE GENOMIC DNA]</scope>
    <source>
        <tissue evidence="9">Leaf</tissue>
    </source>
</reference>
<keyword evidence="5" id="KW-0805">Transcription regulation</keyword>
<keyword evidence="2" id="KW-0677">Repeat</keyword>
<dbReference type="SUPFAM" id="SSF57667">
    <property type="entry name" value="beta-beta-alpha zinc fingers"/>
    <property type="match status" value="1"/>
</dbReference>